<name>A0ABU5VT83_9BACT</name>
<dbReference type="RefSeq" id="WP_323575447.1">
    <property type="nucleotide sequence ID" value="NZ_JAYGJQ010000001.1"/>
</dbReference>
<reference evidence="3 4" key="1">
    <citation type="submission" date="2023-11" db="EMBL/GenBank/DDBJ databases">
        <title>A Novel Polar Bacteriovorax (B. antarcticus) Isolated from the Biocrust in Antarctica.</title>
        <authorList>
            <person name="Mun W."/>
            <person name="Choi S.Y."/>
            <person name="Mitchell R.J."/>
        </authorList>
    </citation>
    <scope>NUCLEOTIDE SEQUENCE [LARGE SCALE GENOMIC DNA]</scope>
    <source>
        <strain evidence="3 4">PP10</strain>
    </source>
</reference>
<accession>A0ABU5VT83</accession>
<evidence type="ECO:0000313" key="3">
    <source>
        <dbReference type="EMBL" id="MEA9355817.1"/>
    </source>
</evidence>
<sequence>MEHSDTALYIRPISLALIQNEKGQYLYHQGRDKVKNETFYRPLGGGIDFGELAEATLKREMLEELNEEVIVHRQLATYENIFKYEQRFGHEIVIVFLAEFVNRNVYDKKELEIHEHNGLVSVAVWRSLEEIKQEKAHLYPIGLESLIKTL</sequence>
<dbReference type="InterPro" id="IPR015797">
    <property type="entry name" value="NUDIX_hydrolase-like_dom_sf"/>
</dbReference>
<keyword evidence="1" id="KW-0378">Hydrolase</keyword>
<proteinExistence type="predicted"/>
<dbReference type="PROSITE" id="PS00893">
    <property type="entry name" value="NUDIX_BOX"/>
    <property type="match status" value="1"/>
</dbReference>
<dbReference type="EMBL" id="JAYGJQ010000001">
    <property type="protein sequence ID" value="MEA9355817.1"/>
    <property type="molecule type" value="Genomic_DNA"/>
</dbReference>
<dbReference type="InterPro" id="IPR020084">
    <property type="entry name" value="NUDIX_hydrolase_CS"/>
</dbReference>
<comment type="caution">
    <text evidence="3">The sequence shown here is derived from an EMBL/GenBank/DDBJ whole genome shotgun (WGS) entry which is preliminary data.</text>
</comment>
<dbReference type="Pfam" id="PF00293">
    <property type="entry name" value="NUDIX"/>
    <property type="match status" value="1"/>
</dbReference>
<dbReference type="InterPro" id="IPR000086">
    <property type="entry name" value="NUDIX_hydrolase_dom"/>
</dbReference>
<evidence type="ECO:0000256" key="1">
    <source>
        <dbReference type="ARBA" id="ARBA00022801"/>
    </source>
</evidence>
<keyword evidence="4" id="KW-1185">Reference proteome</keyword>
<dbReference type="PROSITE" id="PS51462">
    <property type="entry name" value="NUDIX"/>
    <property type="match status" value="1"/>
</dbReference>
<protein>
    <submittedName>
        <fullName evidence="3">NUDIX domain-containing protein</fullName>
    </submittedName>
</protein>
<gene>
    <name evidence="3" type="ORF">SHI21_06385</name>
</gene>
<dbReference type="Proteomes" id="UP001302274">
    <property type="component" value="Unassembled WGS sequence"/>
</dbReference>
<evidence type="ECO:0000313" key="4">
    <source>
        <dbReference type="Proteomes" id="UP001302274"/>
    </source>
</evidence>
<feature type="domain" description="Nudix hydrolase" evidence="2">
    <location>
        <begin position="8"/>
        <end position="149"/>
    </location>
</feature>
<dbReference type="Gene3D" id="3.90.79.10">
    <property type="entry name" value="Nucleoside Triphosphate Pyrophosphohydrolase"/>
    <property type="match status" value="1"/>
</dbReference>
<organism evidence="3 4">
    <name type="scientific">Bacteriovorax antarcticus</name>
    <dbReference type="NCBI Taxonomy" id="3088717"/>
    <lineage>
        <taxon>Bacteria</taxon>
        <taxon>Pseudomonadati</taxon>
        <taxon>Bdellovibrionota</taxon>
        <taxon>Bacteriovoracia</taxon>
        <taxon>Bacteriovoracales</taxon>
        <taxon>Bacteriovoracaceae</taxon>
        <taxon>Bacteriovorax</taxon>
    </lineage>
</organism>
<dbReference type="SUPFAM" id="SSF55811">
    <property type="entry name" value="Nudix"/>
    <property type="match status" value="1"/>
</dbReference>
<evidence type="ECO:0000259" key="2">
    <source>
        <dbReference type="PROSITE" id="PS51462"/>
    </source>
</evidence>